<dbReference type="GO" id="GO:0005886">
    <property type="term" value="C:plasma membrane"/>
    <property type="evidence" value="ECO:0007669"/>
    <property type="project" value="UniProtKB-SubCell"/>
</dbReference>
<dbReference type="GO" id="GO:0048472">
    <property type="term" value="F:threonine-phosphate decarboxylase activity"/>
    <property type="evidence" value="ECO:0007669"/>
    <property type="project" value="InterPro"/>
</dbReference>
<keyword evidence="6 9" id="KW-0812">Transmembrane</keyword>
<evidence type="ECO:0000256" key="5">
    <source>
        <dbReference type="ARBA" id="ARBA00022573"/>
    </source>
</evidence>
<keyword evidence="5 9" id="KW-0169">Cobalamin biosynthesis</keyword>
<comment type="similarity">
    <text evidence="3 9">Belongs to the CobD/CbiB family.</text>
</comment>
<dbReference type="InterPro" id="IPR004485">
    <property type="entry name" value="Cobalamin_biosynth_CobD/CbiB"/>
</dbReference>
<reference evidence="10 11" key="1">
    <citation type="submission" date="2020-05" db="EMBL/GenBank/DDBJ databases">
        <title>Thiomicrorhabdus sediminis sp.nov. and Thiomicrorhabdus xiamenensis sp.nov., novel sulfur-oxidizing bacteria isolated from coastal sediment.</title>
        <authorList>
            <person name="Liu X."/>
        </authorList>
    </citation>
    <scope>NUCLEOTIDE SEQUENCE [LARGE SCALE GENOMIC DNA]</scope>
    <source>
        <strain evidence="10 11">G2</strain>
    </source>
</reference>
<dbReference type="PANTHER" id="PTHR34308">
    <property type="entry name" value="COBALAMIN BIOSYNTHESIS PROTEIN CBIB"/>
    <property type="match status" value="1"/>
</dbReference>
<evidence type="ECO:0000256" key="4">
    <source>
        <dbReference type="ARBA" id="ARBA00022475"/>
    </source>
</evidence>
<dbReference type="GO" id="GO:0009236">
    <property type="term" value="P:cobalamin biosynthetic process"/>
    <property type="evidence" value="ECO:0007669"/>
    <property type="project" value="UniProtKB-UniRule"/>
</dbReference>
<sequence length="302" mass="33747">MNAAIATGALLIDRLFGEFLQRSHPVVLIGRFISAFEQRLYADSFGRGVLLWLATLTIALTAAFLTVWMVQMLPGWLAFLLTTALASTLLAHRMLYDAVNTVLHSPQPQESVTMLVSRDTQSMSHADAYKAAIETYAENLSDGVIAPLFFLLLFGLPGIVFYKAVNTLDSMVGYRTERYEKFGKFSARIDDLANWIPARISAVLIMLLNRKWRFWSFYTNGRQHKSPNAGHPITAMALSCRCRLGGPTAYFGKLEEKAYFGRPHDNPVITPEHLQCALQRRNAIDLTLISVCVALGALCYHL</sequence>
<organism evidence="10 11">
    <name type="scientific">Thiomicrorhabdus xiamenensis</name>
    <dbReference type="NCBI Taxonomy" id="2739063"/>
    <lineage>
        <taxon>Bacteria</taxon>
        <taxon>Pseudomonadati</taxon>
        <taxon>Pseudomonadota</taxon>
        <taxon>Gammaproteobacteria</taxon>
        <taxon>Thiotrichales</taxon>
        <taxon>Piscirickettsiaceae</taxon>
        <taxon>Thiomicrorhabdus</taxon>
    </lineage>
</organism>
<evidence type="ECO:0000313" key="10">
    <source>
        <dbReference type="EMBL" id="QKI90295.1"/>
    </source>
</evidence>
<comment type="caution">
    <text evidence="9">Lacks conserved residue(s) required for the propagation of feature annotation.</text>
</comment>
<evidence type="ECO:0000256" key="2">
    <source>
        <dbReference type="ARBA" id="ARBA00004953"/>
    </source>
</evidence>
<dbReference type="PANTHER" id="PTHR34308:SF1">
    <property type="entry name" value="COBALAMIN BIOSYNTHESIS PROTEIN CBIB"/>
    <property type="match status" value="1"/>
</dbReference>
<feature type="transmembrane region" description="Helical" evidence="9">
    <location>
        <begin position="49"/>
        <end position="70"/>
    </location>
</feature>
<keyword evidence="7 9" id="KW-1133">Transmembrane helix</keyword>
<dbReference type="EMBL" id="CP054020">
    <property type="protein sequence ID" value="QKI90295.1"/>
    <property type="molecule type" value="Genomic_DNA"/>
</dbReference>
<feature type="transmembrane region" description="Helical" evidence="9">
    <location>
        <begin position="144"/>
        <end position="165"/>
    </location>
</feature>
<dbReference type="NCBIfam" id="TIGR00380">
    <property type="entry name" value="cobal_cbiB"/>
    <property type="match status" value="1"/>
</dbReference>
<evidence type="ECO:0000256" key="6">
    <source>
        <dbReference type="ARBA" id="ARBA00022692"/>
    </source>
</evidence>
<evidence type="ECO:0000256" key="8">
    <source>
        <dbReference type="ARBA" id="ARBA00023136"/>
    </source>
</evidence>
<protein>
    <recommendedName>
        <fullName evidence="9">Cobalamin biosynthesis protein CobD</fullName>
    </recommendedName>
</protein>
<dbReference type="Proteomes" id="UP000504724">
    <property type="component" value="Chromosome"/>
</dbReference>
<evidence type="ECO:0000313" key="11">
    <source>
        <dbReference type="Proteomes" id="UP000504724"/>
    </source>
</evidence>
<comment type="subcellular location">
    <subcellularLocation>
        <location evidence="1 9">Cell membrane</location>
        <topology evidence="1 9">Multi-pass membrane protein</topology>
    </subcellularLocation>
</comment>
<dbReference type="GO" id="GO:0015420">
    <property type="term" value="F:ABC-type vitamin B12 transporter activity"/>
    <property type="evidence" value="ECO:0007669"/>
    <property type="project" value="UniProtKB-UniRule"/>
</dbReference>
<proteinExistence type="inferred from homology"/>
<dbReference type="KEGG" id="txa:HQN79_05300"/>
<accession>A0A7D4P698</accession>
<evidence type="ECO:0000256" key="3">
    <source>
        <dbReference type="ARBA" id="ARBA00006263"/>
    </source>
</evidence>
<dbReference type="HAMAP" id="MF_00024">
    <property type="entry name" value="CobD_CbiB"/>
    <property type="match status" value="1"/>
</dbReference>
<keyword evidence="11" id="KW-1185">Reference proteome</keyword>
<name>A0A7D4P698_9GAMM</name>
<keyword evidence="8 9" id="KW-0472">Membrane</keyword>
<evidence type="ECO:0000256" key="1">
    <source>
        <dbReference type="ARBA" id="ARBA00004651"/>
    </source>
</evidence>
<evidence type="ECO:0000256" key="9">
    <source>
        <dbReference type="HAMAP-Rule" id="MF_00024"/>
    </source>
</evidence>
<dbReference type="AlphaFoldDB" id="A0A7D4P698"/>
<dbReference type="UniPathway" id="UPA00148"/>
<keyword evidence="4 9" id="KW-1003">Cell membrane</keyword>
<comment type="pathway">
    <text evidence="2 9">Cofactor biosynthesis; adenosylcobalamin biosynthesis.</text>
</comment>
<gene>
    <name evidence="9 10" type="primary">cobD</name>
    <name evidence="10" type="ORF">HQN79_05300</name>
</gene>
<evidence type="ECO:0000256" key="7">
    <source>
        <dbReference type="ARBA" id="ARBA00022989"/>
    </source>
</evidence>
<dbReference type="Pfam" id="PF03186">
    <property type="entry name" value="CobD_Cbib"/>
    <property type="match status" value="1"/>
</dbReference>
<comment type="function">
    <text evidence="9">Converts cobyric acid to cobinamide by the addition of aminopropanol on the F carboxylic group.</text>
</comment>